<evidence type="ECO:0000256" key="1">
    <source>
        <dbReference type="PROSITE-ProRule" id="PRU00042"/>
    </source>
</evidence>
<dbReference type="RefSeq" id="XP_018039499.1">
    <property type="nucleotide sequence ID" value="XM_018184038.1"/>
</dbReference>
<dbReference type="Proteomes" id="UP000077069">
    <property type="component" value="Unassembled WGS sequence"/>
</dbReference>
<name>A0A177CNQ2_9PLEO</name>
<dbReference type="PROSITE" id="PS50157">
    <property type="entry name" value="ZINC_FINGER_C2H2_2"/>
    <property type="match status" value="1"/>
</dbReference>
<feature type="region of interest" description="Disordered" evidence="2">
    <location>
        <begin position="154"/>
        <end position="181"/>
    </location>
</feature>
<evidence type="ECO:0000256" key="2">
    <source>
        <dbReference type="SAM" id="MobiDB-lite"/>
    </source>
</evidence>
<keyword evidence="1" id="KW-0863">Zinc-finger</keyword>
<evidence type="ECO:0000313" key="5">
    <source>
        <dbReference type="Proteomes" id="UP000077069"/>
    </source>
</evidence>
<dbReference type="GO" id="GO:0008270">
    <property type="term" value="F:zinc ion binding"/>
    <property type="evidence" value="ECO:0007669"/>
    <property type="project" value="UniProtKB-KW"/>
</dbReference>
<feature type="domain" description="C2H2-type" evidence="3">
    <location>
        <begin position="259"/>
        <end position="282"/>
    </location>
</feature>
<evidence type="ECO:0000313" key="4">
    <source>
        <dbReference type="EMBL" id="OAG09134.1"/>
    </source>
</evidence>
<keyword evidence="1" id="KW-0479">Metal-binding</keyword>
<accession>A0A177CNQ2</accession>
<keyword evidence="5" id="KW-1185">Reference proteome</keyword>
<reference evidence="4 5" key="1">
    <citation type="submission" date="2016-05" db="EMBL/GenBank/DDBJ databases">
        <title>Comparative analysis of secretome profiles of manganese(II)-oxidizing ascomycete fungi.</title>
        <authorList>
            <consortium name="DOE Joint Genome Institute"/>
            <person name="Zeiner C.A."/>
            <person name="Purvine S.O."/>
            <person name="Zink E.M."/>
            <person name="Wu S."/>
            <person name="Pasa-Tolic L."/>
            <person name="Chaput D.L."/>
            <person name="Haridas S."/>
            <person name="Grigoriev I.V."/>
            <person name="Santelli C.M."/>
            <person name="Hansel C.M."/>
        </authorList>
    </citation>
    <scope>NUCLEOTIDE SEQUENCE [LARGE SCALE GENOMIC DNA]</scope>
    <source>
        <strain evidence="4 5">AP3s5-JAC2a</strain>
    </source>
</reference>
<dbReference type="PROSITE" id="PS00028">
    <property type="entry name" value="ZINC_FINGER_C2H2_1"/>
    <property type="match status" value="1"/>
</dbReference>
<feature type="compositionally biased region" description="Basic and acidic residues" evidence="2">
    <location>
        <begin position="160"/>
        <end position="169"/>
    </location>
</feature>
<dbReference type="GeneID" id="28767524"/>
<evidence type="ECO:0000259" key="3">
    <source>
        <dbReference type="PROSITE" id="PS50157"/>
    </source>
</evidence>
<protein>
    <recommendedName>
        <fullName evidence="3">C2H2-type domain-containing protein</fullName>
    </recommendedName>
</protein>
<dbReference type="OrthoDB" id="6365676at2759"/>
<gene>
    <name evidence="4" type="ORF">CC84DRAFT_1240984</name>
</gene>
<dbReference type="InterPro" id="IPR013087">
    <property type="entry name" value="Znf_C2H2_type"/>
</dbReference>
<keyword evidence="1" id="KW-0862">Zinc</keyword>
<dbReference type="Gene3D" id="3.30.160.60">
    <property type="entry name" value="Classic Zinc Finger"/>
    <property type="match status" value="1"/>
</dbReference>
<sequence>MASEYRQDPWEQRQPGIWDGHTSAFPAAYDIPRSGEEEWPADFQAMNPCCATGVRHDEIVHGLTAPITVPDQDFFSRTDVHHGIHRDQYTSHLRRFDIDRYTFGTESMSERLHKPYESSLIPFVPGIKEEGSFSDGSRHRLDCADTYTSSGHLNDTDSSWSDHSDRGSERVPVSESMETPSHLVANRASSTSTYDNHTHFGSAKSIVAQGGSVVFAQPSDVYTLECACGLKLKGAHAKGNLARHQRSRGCTASAESRRVQCPECPQVFWRSDALLNHRRKKHEVAPCRPSRPRRQNGTFLDRMP</sequence>
<feature type="region of interest" description="Disordered" evidence="2">
    <location>
        <begin position="279"/>
        <end position="304"/>
    </location>
</feature>
<dbReference type="AlphaFoldDB" id="A0A177CNQ2"/>
<organism evidence="4 5">
    <name type="scientific">Paraphaeosphaeria sporulosa</name>
    <dbReference type="NCBI Taxonomy" id="1460663"/>
    <lineage>
        <taxon>Eukaryota</taxon>
        <taxon>Fungi</taxon>
        <taxon>Dikarya</taxon>
        <taxon>Ascomycota</taxon>
        <taxon>Pezizomycotina</taxon>
        <taxon>Dothideomycetes</taxon>
        <taxon>Pleosporomycetidae</taxon>
        <taxon>Pleosporales</taxon>
        <taxon>Massarineae</taxon>
        <taxon>Didymosphaeriaceae</taxon>
        <taxon>Paraphaeosphaeria</taxon>
    </lineage>
</organism>
<dbReference type="InParanoid" id="A0A177CNQ2"/>
<proteinExistence type="predicted"/>
<dbReference type="EMBL" id="KV441550">
    <property type="protein sequence ID" value="OAG09134.1"/>
    <property type="molecule type" value="Genomic_DNA"/>
</dbReference>